<organism evidence="2 3">
    <name type="scientific">Kineosporia babensis</name>
    <dbReference type="NCBI Taxonomy" id="499548"/>
    <lineage>
        <taxon>Bacteria</taxon>
        <taxon>Bacillati</taxon>
        <taxon>Actinomycetota</taxon>
        <taxon>Actinomycetes</taxon>
        <taxon>Kineosporiales</taxon>
        <taxon>Kineosporiaceae</taxon>
        <taxon>Kineosporia</taxon>
    </lineage>
</organism>
<evidence type="ECO:0000313" key="2">
    <source>
        <dbReference type="EMBL" id="MCD5310789.1"/>
    </source>
</evidence>
<dbReference type="EMBL" id="JAJOMB010000003">
    <property type="protein sequence ID" value="MCD5310789.1"/>
    <property type="molecule type" value="Genomic_DNA"/>
</dbReference>
<proteinExistence type="predicted"/>
<name>A0A9X1NBQ5_9ACTN</name>
<dbReference type="AlphaFoldDB" id="A0A9X1NBQ5"/>
<evidence type="ECO:0000256" key="1">
    <source>
        <dbReference type="SAM" id="MobiDB-lite"/>
    </source>
</evidence>
<feature type="region of interest" description="Disordered" evidence="1">
    <location>
        <begin position="1"/>
        <end position="43"/>
    </location>
</feature>
<sequence length="610" mass="65851">MAHVGSGTNPSTSTFPGFATDPGSLGEGPVPEPPGPPTGIPPQSALIVVVNPPAGKGAPIVQECPADLQFTNTAPGGFEAMNCTLDWPDNTPPVGLYTAATAAVIDRRTGEYLWWGHVVDPGYTKTGTGASRRIACQGFQTVLDTQAGAVGYIDRDQSQWRLARDYKAGSAQIVDDISLPQHPQDWADPSLSLIEMDIPEGSRLYASPTRTTMTMTYRPPKFSANKQDIVCIQGTFDGTNDAAYRVKVRVATQAGTVQTVMDRDYGGSPVHFRLRLGAGDWTQVGSRVGQLQWVYDGSGAGLPAPRDYYLRFGNLAVVFDRVNASGATVIDPGTDVTTGDIVHDLCGRILFGDLFIDAAPSAIAKPDTKVEQATWWDGATVRQIMEWVGEIETDYYWAVWEPRYGVKGPDPARFEYRSWLTAPRYIIPPGAAKVELAGGADDLATHALVTYQTSADVPASVVVAGQAPELEAAGVNRIAHIDLTPEGALTERTAKSKGLSALRARNDQRTSGTALVTSPVMDVRTGRMIEPWEIRAGWNVVIADGNFRADGGHPYSLTGSRDGRTTFRCTSAQYFVSSRGMELALDGGGRNLFRRTRIPLPRLRRPARKR</sequence>
<feature type="compositionally biased region" description="Pro residues" evidence="1">
    <location>
        <begin position="30"/>
        <end position="40"/>
    </location>
</feature>
<comment type="caution">
    <text evidence="2">The sequence shown here is derived from an EMBL/GenBank/DDBJ whole genome shotgun (WGS) entry which is preliminary data.</text>
</comment>
<evidence type="ECO:0000313" key="3">
    <source>
        <dbReference type="Proteomes" id="UP001138997"/>
    </source>
</evidence>
<accession>A0A9X1NBQ5</accession>
<reference evidence="2" key="1">
    <citation type="submission" date="2021-11" db="EMBL/GenBank/DDBJ databases">
        <title>Streptomyces corallinus and Kineosporia corallina sp. nov., two new coral-derived marine actinobacteria.</title>
        <authorList>
            <person name="Buangrab K."/>
            <person name="Sutthacheep M."/>
            <person name="Yeemin T."/>
            <person name="Harunari E."/>
            <person name="Igarashi Y."/>
            <person name="Sripreechasak P."/>
            <person name="Kanchanasin P."/>
            <person name="Tanasupawat S."/>
            <person name="Phongsopitanun W."/>
        </authorList>
    </citation>
    <scope>NUCLEOTIDE SEQUENCE</scope>
    <source>
        <strain evidence="2">JCM 31032</strain>
    </source>
</reference>
<protein>
    <submittedName>
        <fullName evidence="2">Uncharacterized protein</fullName>
    </submittedName>
</protein>
<dbReference type="Proteomes" id="UP001138997">
    <property type="component" value="Unassembled WGS sequence"/>
</dbReference>
<dbReference type="RefSeq" id="WP_231439965.1">
    <property type="nucleotide sequence ID" value="NZ_JAJOMB010000003.1"/>
</dbReference>
<keyword evidence="3" id="KW-1185">Reference proteome</keyword>
<feature type="compositionally biased region" description="Polar residues" evidence="1">
    <location>
        <begin position="1"/>
        <end position="15"/>
    </location>
</feature>
<gene>
    <name evidence="2" type="ORF">LR394_07780</name>
</gene>